<accession>A0A0K2LFM8</accession>
<dbReference type="KEGG" id="lhi:JP39_12415"/>
<dbReference type="PANTHER" id="PTHR41771">
    <property type="entry name" value="MEMBRANE PROTEIN-RELATED"/>
    <property type="match status" value="1"/>
</dbReference>
<dbReference type="KEGG" id="lhi:JP39_00110"/>
<dbReference type="InterPro" id="IPR012507">
    <property type="entry name" value="YibE_F"/>
</dbReference>
<keyword evidence="1" id="KW-0812">Transmembrane</keyword>
<keyword evidence="4" id="KW-1185">Reference proteome</keyword>
<dbReference type="Pfam" id="PF07907">
    <property type="entry name" value="YibE_F"/>
    <property type="match status" value="1"/>
</dbReference>
<dbReference type="EMBL" id="CP012559">
    <property type="protein sequence ID" value="ALB30092.1"/>
    <property type="molecule type" value="Genomic_DNA"/>
</dbReference>
<protein>
    <recommendedName>
        <fullName evidence="5">YibE/F family protein</fullName>
    </recommendedName>
</protein>
<dbReference type="AlphaFoldDB" id="A0A0K2LFM8"/>
<feature type="transmembrane region" description="Helical" evidence="1">
    <location>
        <begin position="164"/>
        <end position="185"/>
    </location>
</feature>
<dbReference type="RefSeq" id="WP_041499088.1">
    <property type="nucleotide sequence ID" value="NZ_BJDV01000004.1"/>
</dbReference>
<dbReference type="STRING" id="1074467.JP39_00110"/>
<feature type="transmembrane region" description="Helical" evidence="1">
    <location>
        <begin position="7"/>
        <end position="24"/>
    </location>
</feature>
<dbReference type="OrthoDB" id="5753718at2"/>
<feature type="transmembrane region" description="Helical" evidence="1">
    <location>
        <begin position="331"/>
        <end position="353"/>
    </location>
</feature>
<evidence type="ECO:0000313" key="2">
    <source>
        <dbReference type="EMBL" id="ALB27903.1"/>
    </source>
</evidence>
<feature type="transmembrane region" description="Helical" evidence="1">
    <location>
        <begin position="192"/>
        <end position="215"/>
    </location>
</feature>
<dbReference type="EMBL" id="CP012559">
    <property type="protein sequence ID" value="ALB27903.1"/>
    <property type="molecule type" value="Genomic_DNA"/>
</dbReference>
<evidence type="ECO:0000313" key="4">
    <source>
        <dbReference type="Proteomes" id="UP000061546"/>
    </source>
</evidence>
<keyword evidence="1" id="KW-1133">Transmembrane helix</keyword>
<feature type="transmembrane region" description="Helical" evidence="1">
    <location>
        <begin position="286"/>
        <end position="311"/>
    </location>
</feature>
<evidence type="ECO:0000313" key="3">
    <source>
        <dbReference type="EMBL" id="ALB30092.1"/>
    </source>
</evidence>
<proteinExistence type="predicted"/>
<evidence type="ECO:0000256" key="1">
    <source>
        <dbReference type="SAM" id="Phobius"/>
    </source>
</evidence>
<sequence>MKKKLRILLLVGVIVAFVTGLTYFDSFMYHDPIIRVTQVKQLDKSTSTDEYKNTDTQITQRVTGRLLNTNNKGKTISFKNTYYNSQLTDIKYTAGQQVILTKSGHTYIPKNVKRDTALVFTVGLVVFLMYCMKFDRRKLFISILINVIIFYGFLNIIIRTHNSVLLPLTVITALLISAVALLVILGPSYQALMAYSSTVIATTTALVLSVFVLYMSGYSGVHVELNDFELQPYKGVFFAQVIFSVLGVILDETMDISSSLIEMKKELANVKEATLFKSGINIGRELIGPLINILLFIVIAENLNVVLLYLSNGNSIGYTVEMTLGLGLTQLLISAIGIILTVPVTSFIASKVITKRVK</sequence>
<reference evidence="3 4" key="1">
    <citation type="submission" date="2015-08" db="EMBL/GenBank/DDBJ databases">
        <title>Genomic sequence of Lactobacillus heilongjiangensis DSM 28069, isolated from Chinese traditional pickle.</title>
        <authorList>
            <person name="Jiang X."/>
            <person name="Zheng B."/>
            <person name="Cheng H."/>
        </authorList>
    </citation>
    <scope>NUCLEOTIDE SEQUENCE [LARGE SCALE GENOMIC DNA]</scope>
    <source>
        <strain evidence="3 4">DSM 28069</strain>
    </source>
</reference>
<keyword evidence="1" id="KW-0472">Membrane</keyword>
<dbReference type="Proteomes" id="UP000061546">
    <property type="component" value="Chromosome"/>
</dbReference>
<name>A0A0K2LFM8_9LACO</name>
<organism evidence="3 4">
    <name type="scientific">Companilactobacillus heilongjiangensis</name>
    <dbReference type="NCBI Taxonomy" id="1074467"/>
    <lineage>
        <taxon>Bacteria</taxon>
        <taxon>Bacillati</taxon>
        <taxon>Bacillota</taxon>
        <taxon>Bacilli</taxon>
        <taxon>Lactobacillales</taxon>
        <taxon>Lactobacillaceae</taxon>
        <taxon>Companilactobacillus</taxon>
    </lineage>
</organism>
<dbReference type="PANTHER" id="PTHR41771:SF1">
    <property type="entry name" value="MEMBRANE PROTEIN"/>
    <property type="match status" value="1"/>
</dbReference>
<feature type="transmembrane region" description="Helical" evidence="1">
    <location>
        <begin position="139"/>
        <end position="158"/>
    </location>
</feature>
<feature type="transmembrane region" description="Helical" evidence="1">
    <location>
        <begin position="116"/>
        <end position="132"/>
    </location>
</feature>
<gene>
    <name evidence="2" type="ORF">JP39_00110</name>
    <name evidence="3" type="ORF">JP39_12415</name>
</gene>
<feature type="transmembrane region" description="Helical" evidence="1">
    <location>
        <begin position="235"/>
        <end position="254"/>
    </location>
</feature>
<evidence type="ECO:0008006" key="5">
    <source>
        <dbReference type="Google" id="ProtNLM"/>
    </source>
</evidence>